<name>A0A937CQB0_9BURK</name>
<evidence type="ECO:0000313" key="4">
    <source>
        <dbReference type="Proteomes" id="UP000599109"/>
    </source>
</evidence>
<dbReference type="InterPro" id="IPR058535">
    <property type="entry name" value="MafB19-deam"/>
</dbReference>
<sequence length="137" mass="15010">MRTPVLQRRRLLVLSAFLPALRAQAVPPGQRWYEAAEAMRRLALSWGDQPYGAVVVQGDRIVGKGPSRVIQRKDPNAHAEREAIRDARERFGAEVLRGAVLYSTSRPCAWCEAAAAEAGIARMIHGADLQDAGAPVR</sequence>
<dbReference type="Pfam" id="PF14437">
    <property type="entry name" value="MafB19-deam"/>
    <property type="match status" value="1"/>
</dbReference>
<dbReference type="PANTHER" id="PTHR11079">
    <property type="entry name" value="CYTOSINE DEAMINASE FAMILY MEMBER"/>
    <property type="match status" value="1"/>
</dbReference>
<evidence type="ECO:0000256" key="1">
    <source>
        <dbReference type="SAM" id="SignalP"/>
    </source>
</evidence>
<dbReference type="PROSITE" id="PS51747">
    <property type="entry name" value="CYT_DCMP_DEAMINASES_2"/>
    <property type="match status" value="1"/>
</dbReference>
<keyword evidence="1" id="KW-0732">Signal</keyword>
<organism evidence="3 4">
    <name type="scientific">Ramlibacter monticola</name>
    <dbReference type="NCBI Taxonomy" id="1926872"/>
    <lineage>
        <taxon>Bacteria</taxon>
        <taxon>Pseudomonadati</taxon>
        <taxon>Pseudomonadota</taxon>
        <taxon>Betaproteobacteria</taxon>
        <taxon>Burkholderiales</taxon>
        <taxon>Comamonadaceae</taxon>
        <taxon>Ramlibacter</taxon>
    </lineage>
</organism>
<keyword evidence="4" id="KW-1185">Reference proteome</keyword>
<reference evidence="3 4" key="1">
    <citation type="journal article" date="2017" name="Int. J. Syst. Evol. Microbiol.">
        <title>Ramlibacter monticola sp. nov., isolated from forest soil.</title>
        <authorList>
            <person name="Chaudhary D.K."/>
            <person name="Kim J."/>
        </authorList>
    </citation>
    <scope>NUCLEOTIDE SEQUENCE [LARGE SCALE GENOMIC DNA]</scope>
    <source>
        <strain evidence="3 4">KACC 19175</strain>
    </source>
</reference>
<feature type="signal peptide" evidence="1">
    <location>
        <begin position="1"/>
        <end position="25"/>
    </location>
</feature>
<feature type="domain" description="CMP/dCMP-type deaminase" evidence="2">
    <location>
        <begin position="27"/>
        <end position="137"/>
    </location>
</feature>
<dbReference type="Proteomes" id="UP000599109">
    <property type="component" value="Unassembled WGS sequence"/>
</dbReference>
<dbReference type="InterPro" id="IPR016193">
    <property type="entry name" value="Cytidine_deaminase-like"/>
</dbReference>
<comment type="caution">
    <text evidence="3">The sequence shown here is derived from an EMBL/GenBank/DDBJ whole genome shotgun (WGS) entry which is preliminary data.</text>
</comment>
<dbReference type="RefSeq" id="WP_201672805.1">
    <property type="nucleotide sequence ID" value="NZ_JAEQNE010000001.1"/>
</dbReference>
<proteinExistence type="predicted"/>
<dbReference type="GO" id="GO:0052717">
    <property type="term" value="F:tRNA-specific adenosine-34 deaminase activity"/>
    <property type="evidence" value="ECO:0007669"/>
    <property type="project" value="UniProtKB-EC"/>
</dbReference>
<dbReference type="GO" id="GO:0002100">
    <property type="term" value="P:tRNA wobble adenosine to inosine editing"/>
    <property type="evidence" value="ECO:0007669"/>
    <property type="project" value="InterPro"/>
</dbReference>
<dbReference type="InterPro" id="IPR002125">
    <property type="entry name" value="CMP_dCMP_dom"/>
</dbReference>
<evidence type="ECO:0000313" key="3">
    <source>
        <dbReference type="EMBL" id="MBL0390240.1"/>
    </source>
</evidence>
<dbReference type="EMBL" id="JAEQNE010000001">
    <property type="protein sequence ID" value="MBL0390240.1"/>
    <property type="molecule type" value="Genomic_DNA"/>
</dbReference>
<feature type="chain" id="PRO_5038071537" evidence="1">
    <location>
        <begin position="26"/>
        <end position="137"/>
    </location>
</feature>
<protein>
    <submittedName>
        <fullName evidence="3">Nucleoside deaminase</fullName>
    </submittedName>
</protein>
<accession>A0A937CQB0</accession>
<dbReference type="AlphaFoldDB" id="A0A937CQB0"/>
<dbReference type="GO" id="GO:0046872">
    <property type="term" value="F:metal ion binding"/>
    <property type="evidence" value="ECO:0007669"/>
    <property type="project" value="UniProtKB-KW"/>
</dbReference>
<gene>
    <name evidence="3" type="ORF">JJ685_03725</name>
</gene>
<dbReference type="Gene3D" id="3.40.140.10">
    <property type="entry name" value="Cytidine Deaminase, domain 2"/>
    <property type="match status" value="1"/>
</dbReference>
<dbReference type="PANTHER" id="PTHR11079:SF162">
    <property type="entry name" value="RIBOFLAVIN BIOSYNTHESIS PROTEIN PYRD, CHLOROPLASTIC"/>
    <property type="match status" value="1"/>
</dbReference>
<dbReference type="SUPFAM" id="SSF53927">
    <property type="entry name" value="Cytidine deaminase-like"/>
    <property type="match status" value="1"/>
</dbReference>
<evidence type="ECO:0000259" key="2">
    <source>
        <dbReference type="PROSITE" id="PS51747"/>
    </source>
</evidence>